<proteinExistence type="predicted"/>
<dbReference type="Pfam" id="PF01266">
    <property type="entry name" value="DAO"/>
    <property type="match status" value="1"/>
</dbReference>
<dbReference type="InterPro" id="IPR036188">
    <property type="entry name" value="FAD/NAD-bd_sf"/>
</dbReference>
<dbReference type="Proteomes" id="UP001595909">
    <property type="component" value="Unassembled WGS sequence"/>
</dbReference>
<feature type="domain" description="FAD dependent oxidoreductase" evidence="5">
    <location>
        <begin position="48"/>
        <end position="395"/>
    </location>
</feature>
<evidence type="ECO:0000256" key="1">
    <source>
        <dbReference type="ARBA" id="ARBA00004496"/>
    </source>
</evidence>
<dbReference type="InterPro" id="IPR006278">
    <property type="entry name" value="SoxB"/>
</dbReference>
<evidence type="ECO:0000313" key="7">
    <source>
        <dbReference type="Proteomes" id="UP001595909"/>
    </source>
</evidence>
<protein>
    <submittedName>
        <fullName evidence="6">Sarcosine oxidase subunit beta family protein</fullName>
    </submittedName>
</protein>
<dbReference type="NCBIfam" id="TIGR01373">
    <property type="entry name" value="soxB"/>
    <property type="match status" value="1"/>
</dbReference>
<evidence type="ECO:0000313" key="6">
    <source>
        <dbReference type="EMBL" id="MFC4831766.1"/>
    </source>
</evidence>
<comment type="caution">
    <text evidence="6">The sequence shown here is derived from an EMBL/GenBank/DDBJ whole genome shotgun (WGS) entry which is preliminary data.</text>
</comment>
<reference evidence="7" key="1">
    <citation type="journal article" date="2019" name="Int. J. Syst. Evol. Microbiol.">
        <title>The Global Catalogue of Microorganisms (GCM) 10K type strain sequencing project: providing services to taxonomists for standard genome sequencing and annotation.</title>
        <authorList>
            <consortium name="The Broad Institute Genomics Platform"/>
            <consortium name="The Broad Institute Genome Sequencing Center for Infectious Disease"/>
            <person name="Wu L."/>
            <person name="Ma J."/>
        </authorList>
    </citation>
    <scope>NUCLEOTIDE SEQUENCE [LARGE SCALE GENOMIC DNA]</scope>
    <source>
        <strain evidence="7">CCUG 50347</strain>
    </source>
</reference>
<keyword evidence="7" id="KW-1185">Reference proteome</keyword>
<comment type="subcellular location">
    <subcellularLocation>
        <location evidence="1">Cytoplasm</location>
    </subcellularLocation>
</comment>
<evidence type="ECO:0000259" key="5">
    <source>
        <dbReference type="Pfam" id="PF01266"/>
    </source>
</evidence>
<evidence type="ECO:0000256" key="4">
    <source>
        <dbReference type="ARBA" id="ARBA00023002"/>
    </source>
</evidence>
<evidence type="ECO:0000256" key="2">
    <source>
        <dbReference type="ARBA" id="ARBA00022490"/>
    </source>
</evidence>
<gene>
    <name evidence="6" type="ORF">ACFPEL_05025</name>
</gene>
<dbReference type="RefSeq" id="WP_274191378.1">
    <property type="nucleotide sequence ID" value="NZ_BAABHN010000009.1"/>
</dbReference>
<keyword evidence="4" id="KW-0560">Oxidoreductase</keyword>
<name>A0ABV9RC41_9PSEU</name>
<evidence type="ECO:0000256" key="3">
    <source>
        <dbReference type="ARBA" id="ARBA00022741"/>
    </source>
</evidence>
<accession>A0ABV9RC41</accession>
<sequence length="430" mass="46537">MTSTNGNGNGHRNGRVRGYSAWSLLRHGLSRSEWPRAWHDRELRPSYDAVIIGGGVHGLATAYYLAKNHGMTNVAVLDRSYIGGGGSGRNTSILRSNYLTPEGVRFYDRSVKLYEHLAADLNFNVMFSQRGHLTLAHNDASMRTMAWRTEVNKLQGVESEVIGPDEVKELVPYLDTSAETRYPILGALYHPPGGVVRHDAVVWGYARAADAHGVHIHQKTEVTGIDVERGRVTGVQTTRGRIATPVVLNATAGWSSLISDMAGVAMPVQTFPLQAAVTEPVRPFLDTVVVSGTLHVYVSQSDRGELVFGASVDPFASYSMRGSLEFTEGIAGHVLELMPALAKMRLLRQWAGLCDMTPDYSPIMGPTPVEGFYVDVGWGTYGFKAGPVSGEAMAACLAEEKPPEIISAFGLDRFLSGRLVGEKGAAAVGH</sequence>
<dbReference type="SUPFAM" id="SSF54373">
    <property type="entry name" value="FAD-linked reductases, C-terminal domain"/>
    <property type="match status" value="1"/>
</dbReference>
<dbReference type="SUPFAM" id="SSF51905">
    <property type="entry name" value="FAD/NAD(P)-binding domain"/>
    <property type="match status" value="1"/>
</dbReference>
<organism evidence="6 7">
    <name type="scientific">Actinomycetospora chibensis</name>
    <dbReference type="NCBI Taxonomy" id="663606"/>
    <lineage>
        <taxon>Bacteria</taxon>
        <taxon>Bacillati</taxon>
        <taxon>Actinomycetota</taxon>
        <taxon>Actinomycetes</taxon>
        <taxon>Pseudonocardiales</taxon>
        <taxon>Pseudonocardiaceae</taxon>
        <taxon>Actinomycetospora</taxon>
    </lineage>
</organism>
<keyword evidence="3" id="KW-0547">Nucleotide-binding</keyword>
<dbReference type="EMBL" id="JBHSIM010000009">
    <property type="protein sequence ID" value="MFC4831766.1"/>
    <property type="molecule type" value="Genomic_DNA"/>
</dbReference>
<keyword evidence="2" id="KW-0963">Cytoplasm</keyword>
<dbReference type="PANTHER" id="PTHR13847">
    <property type="entry name" value="SARCOSINE DEHYDROGENASE-RELATED"/>
    <property type="match status" value="1"/>
</dbReference>
<dbReference type="PANTHER" id="PTHR13847:SF287">
    <property type="entry name" value="FAD-DEPENDENT OXIDOREDUCTASE DOMAIN-CONTAINING PROTEIN 1"/>
    <property type="match status" value="1"/>
</dbReference>
<dbReference type="InterPro" id="IPR006076">
    <property type="entry name" value="FAD-dep_OxRdtase"/>
</dbReference>
<dbReference type="Gene3D" id="3.50.50.60">
    <property type="entry name" value="FAD/NAD(P)-binding domain"/>
    <property type="match status" value="1"/>
</dbReference>
<dbReference type="Gene3D" id="3.30.9.10">
    <property type="entry name" value="D-Amino Acid Oxidase, subunit A, domain 2"/>
    <property type="match status" value="1"/>
</dbReference>